<gene>
    <name evidence="1" type="ORF">D1164_14635</name>
</gene>
<evidence type="ECO:0000313" key="1">
    <source>
        <dbReference type="EMBL" id="RIH64328.1"/>
    </source>
</evidence>
<evidence type="ECO:0000313" key="2">
    <source>
        <dbReference type="Proteomes" id="UP000266441"/>
    </source>
</evidence>
<dbReference type="Proteomes" id="UP000266441">
    <property type="component" value="Unassembled WGS sequence"/>
</dbReference>
<dbReference type="Pfam" id="PF18742">
    <property type="entry name" value="DpnII-MboI"/>
    <property type="match status" value="1"/>
</dbReference>
<dbReference type="OrthoDB" id="5497289at2"/>
<reference evidence="1 2" key="1">
    <citation type="journal article" date="2015" name="Int. J. Syst. Evol. Microbiol.">
        <title>Mariniphaga sediminis sp. nov., isolated from coastal sediment.</title>
        <authorList>
            <person name="Wang F.Q."/>
            <person name="Shen Q.Y."/>
            <person name="Chen G.J."/>
            <person name="Du Z.J."/>
        </authorList>
    </citation>
    <scope>NUCLEOTIDE SEQUENCE [LARGE SCALE GENOMIC DNA]</scope>
    <source>
        <strain evidence="1 2">SY21</strain>
    </source>
</reference>
<keyword evidence="2" id="KW-1185">Reference proteome</keyword>
<accession>A0A399CZH0</accession>
<comment type="caution">
    <text evidence="1">The sequence shown here is derived from an EMBL/GenBank/DDBJ whole genome shotgun (WGS) entry which is preliminary data.</text>
</comment>
<sequence>MKEELQKLYKNAIALLETMKFTYTSDDNKISQYGSFDVFIRKYTQIAMSVSKYVDISLLDIYNLEKIPNAFSLTWPQQKQMFDGVLANLSLLISLLENHLDIKQNKILELKDFLASNLRKTIIEIPRNEKEIQGKVETLLIGKGFSKGIDYDREVGRVKVSMKEVIPDFIFQKLGLALEIKFTKDKTKTKSIIDEINADIRAYGKEYANQLFLIYDIGTITDENEFKNDIDNQDNIQVIIVKH</sequence>
<dbReference type="AlphaFoldDB" id="A0A399CZH0"/>
<name>A0A399CZH0_9BACT</name>
<organism evidence="1 2">
    <name type="scientific">Mariniphaga sediminis</name>
    <dbReference type="NCBI Taxonomy" id="1628158"/>
    <lineage>
        <taxon>Bacteria</taxon>
        <taxon>Pseudomonadati</taxon>
        <taxon>Bacteroidota</taxon>
        <taxon>Bacteroidia</taxon>
        <taxon>Marinilabiliales</taxon>
        <taxon>Prolixibacteraceae</taxon>
        <taxon>Mariniphaga</taxon>
    </lineage>
</organism>
<proteinExistence type="predicted"/>
<dbReference type="EMBL" id="QWET01000011">
    <property type="protein sequence ID" value="RIH64328.1"/>
    <property type="molecule type" value="Genomic_DNA"/>
</dbReference>
<protein>
    <submittedName>
        <fullName evidence="1">Uncharacterized protein</fullName>
    </submittedName>
</protein>
<dbReference type="RefSeq" id="WP_119350753.1">
    <property type="nucleotide sequence ID" value="NZ_QWET01000011.1"/>
</dbReference>